<dbReference type="PANTHER" id="PTHR46957">
    <property type="entry name" value="CYTOKINE RECEPTOR"/>
    <property type="match status" value="1"/>
</dbReference>
<dbReference type="Gene3D" id="2.60.40.10">
    <property type="entry name" value="Immunoglobulins"/>
    <property type="match status" value="3"/>
</dbReference>
<keyword evidence="3" id="KW-1185">Reference proteome</keyword>
<name>A0ABR7N366_9FIRM</name>
<dbReference type="SMART" id="SM00060">
    <property type="entry name" value="FN3"/>
    <property type="match status" value="3"/>
</dbReference>
<gene>
    <name evidence="2" type="ORF">H8704_07610</name>
</gene>
<organism evidence="2 3">
    <name type="scientific">Jutongia huaianensis</name>
    <dbReference type="NCBI Taxonomy" id="2763668"/>
    <lineage>
        <taxon>Bacteria</taxon>
        <taxon>Bacillati</taxon>
        <taxon>Bacillota</taxon>
        <taxon>Clostridia</taxon>
        <taxon>Lachnospirales</taxon>
        <taxon>Lachnospiraceae</taxon>
        <taxon>Jutongia</taxon>
    </lineage>
</organism>
<dbReference type="RefSeq" id="WP_249297864.1">
    <property type="nucleotide sequence ID" value="NZ_JACRSX010000008.1"/>
</dbReference>
<sequence>MGKIRNHKQLAFVLVAVLFTLQLVSSAGIGQRESVKAATGPQDTSTIVVSGSAVTVDPGIVMSAVNAVEITKNSITYQWAPVANATSYYIYKYDIPKESYEYYGATSGSSIRVEGLPAGEECYLAVYAVNDDTACRSDFVVTESVFTKPEKVETFTISDNTTTSVVLRWLDIPSATGYIIYRAGTGGNFKKIGTSVTGEYKDTKLTAGKTYQYKIVAYAGPETNVGEESPAIFTCSLPKSPTVVIKGGNQRVRLTWNAITGAMGYNVYINQNGQYVLLTTLEGKTSKKFIHTNLENGQTYKYYVKAYRTYNGIVYESKESAEKSAIAAEVSDTSTKAKLFKTKSTFKKSEACKKNKDFTKKLDYAKSFPMPGMLNTNVAEFGCGTMIPQGITVAKSYFFITAYDSQGIENSVVYVLSKADKELMTTIILPNKSHAGGIAFDGKNLWITQAKTLRSIPFSAVKDAIDNQEPYLELSAYGVEINLPQQAATVTYYKKLLWVASYDELKPGYLVSYKIAKKGSKPELTPLKTISMPTRVQGIAFSGNGRLIVSRSCQTDPKKRGYMHQLDVYKPNLKKASKGIISLGKVRSTVEVPTMNEEITISGKRIYIVFESVAFYTAEQRVDRVCALPVSYVTKLKK</sequence>
<dbReference type="InterPro" id="IPR036116">
    <property type="entry name" value="FN3_sf"/>
</dbReference>
<dbReference type="InterPro" id="IPR003961">
    <property type="entry name" value="FN3_dom"/>
</dbReference>
<evidence type="ECO:0000313" key="3">
    <source>
        <dbReference type="Proteomes" id="UP000606193"/>
    </source>
</evidence>
<evidence type="ECO:0000313" key="2">
    <source>
        <dbReference type="EMBL" id="MBC8562492.1"/>
    </source>
</evidence>
<dbReference type="SUPFAM" id="SSF75011">
    <property type="entry name" value="3-carboxy-cis,cis-mucoante lactonizing enzyme"/>
    <property type="match status" value="1"/>
</dbReference>
<comment type="caution">
    <text evidence="2">The sequence shown here is derived from an EMBL/GenBank/DDBJ whole genome shotgun (WGS) entry which is preliminary data.</text>
</comment>
<proteinExistence type="predicted"/>
<reference evidence="2 3" key="1">
    <citation type="submission" date="2020-08" db="EMBL/GenBank/DDBJ databases">
        <title>Genome public.</title>
        <authorList>
            <person name="Liu C."/>
            <person name="Sun Q."/>
        </authorList>
    </citation>
    <scope>NUCLEOTIDE SEQUENCE [LARGE SCALE GENOMIC DNA]</scope>
    <source>
        <strain evidence="2 3">NSJ-37</strain>
    </source>
</reference>
<dbReference type="PANTHER" id="PTHR46957:SF3">
    <property type="entry name" value="CYTOKINE RECEPTOR"/>
    <property type="match status" value="1"/>
</dbReference>
<dbReference type="CDD" id="cd00063">
    <property type="entry name" value="FN3"/>
    <property type="match status" value="1"/>
</dbReference>
<protein>
    <recommendedName>
        <fullName evidence="1">Fibronectin type-III domain-containing protein</fullName>
    </recommendedName>
</protein>
<dbReference type="InterPro" id="IPR013783">
    <property type="entry name" value="Ig-like_fold"/>
</dbReference>
<evidence type="ECO:0000259" key="1">
    <source>
        <dbReference type="PROSITE" id="PS50853"/>
    </source>
</evidence>
<dbReference type="Proteomes" id="UP000606193">
    <property type="component" value="Unassembled WGS sequence"/>
</dbReference>
<accession>A0ABR7N366</accession>
<dbReference type="InterPro" id="IPR050713">
    <property type="entry name" value="RTP_Phos/Ushers"/>
</dbReference>
<feature type="domain" description="Fibronectin type-III" evidence="1">
    <location>
        <begin position="148"/>
        <end position="240"/>
    </location>
</feature>
<dbReference type="EMBL" id="JACRSX010000008">
    <property type="protein sequence ID" value="MBC8562492.1"/>
    <property type="molecule type" value="Genomic_DNA"/>
</dbReference>
<dbReference type="PROSITE" id="PS50853">
    <property type="entry name" value="FN3"/>
    <property type="match status" value="1"/>
</dbReference>
<dbReference type="SUPFAM" id="SSF49265">
    <property type="entry name" value="Fibronectin type III"/>
    <property type="match status" value="2"/>
</dbReference>